<sequence>MTGVIPYITLVIAISALLCGHHGEDFPPIGRALRRRARRPGWAYGPIRARRFARRVFSR</sequence>
<evidence type="ECO:0000313" key="2">
    <source>
        <dbReference type="Proteomes" id="UP000010931"/>
    </source>
</evidence>
<protein>
    <submittedName>
        <fullName evidence="1">Uncharacterized protein</fullName>
    </submittedName>
</protein>
<dbReference type="Proteomes" id="UP000010931">
    <property type="component" value="Unassembled WGS sequence"/>
</dbReference>
<dbReference type="PATRIC" id="fig|698760.3.peg.6946"/>
<dbReference type="AlphaFoldDB" id="L7F0Q0"/>
<proteinExistence type="predicted"/>
<comment type="caution">
    <text evidence="1">The sequence shown here is derived from an EMBL/GenBank/DDBJ whole genome shotgun (WGS) entry which is preliminary data.</text>
</comment>
<accession>L7F0Q0</accession>
<dbReference type="GeneID" id="97399378"/>
<organism evidence="1 2">
    <name type="scientific">Streptomyces turgidiscabies (strain Car8)</name>
    <dbReference type="NCBI Taxonomy" id="698760"/>
    <lineage>
        <taxon>Bacteria</taxon>
        <taxon>Bacillati</taxon>
        <taxon>Actinomycetota</taxon>
        <taxon>Actinomycetes</taxon>
        <taxon>Kitasatosporales</taxon>
        <taxon>Streptomycetaceae</taxon>
        <taxon>Streptomyces</taxon>
    </lineage>
</organism>
<dbReference type="RefSeq" id="WP_006380828.1">
    <property type="nucleotide sequence ID" value="NZ_AEJB01000475.1"/>
</dbReference>
<keyword evidence="2" id="KW-1185">Reference proteome</keyword>
<name>L7F0Q0_STRT8</name>
<gene>
    <name evidence="1" type="ORF">STRTUCAR8_05559</name>
</gene>
<dbReference type="EMBL" id="AEJB01000475">
    <property type="protein sequence ID" value="ELP64145.1"/>
    <property type="molecule type" value="Genomic_DNA"/>
</dbReference>
<reference evidence="1 2" key="1">
    <citation type="journal article" date="2011" name="Plasmid">
        <title>Streptomyces turgidiscabies Car8 contains a modular pathogenicity island that shares virulence genes with other actinobacterial plant pathogens.</title>
        <authorList>
            <person name="Huguet-Tapia J.C."/>
            <person name="Badger J.H."/>
            <person name="Loria R."/>
            <person name="Pettis G.S."/>
        </authorList>
    </citation>
    <scope>NUCLEOTIDE SEQUENCE [LARGE SCALE GENOMIC DNA]</scope>
    <source>
        <strain evidence="1 2">Car8</strain>
    </source>
</reference>
<evidence type="ECO:0000313" key="1">
    <source>
        <dbReference type="EMBL" id="ELP64145.1"/>
    </source>
</evidence>